<evidence type="ECO:0000313" key="9">
    <source>
        <dbReference type="RefSeq" id="XP_056855751.1"/>
    </source>
</evidence>
<dbReference type="InterPro" id="IPR013083">
    <property type="entry name" value="Znf_RING/FYVE/PHD"/>
</dbReference>
<feature type="transmembrane region" description="Helical" evidence="6">
    <location>
        <begin position="110"/>
        <end position="130"/>
    </location>
</feature>
<dbReference type="PANTHER" id="PTHR46225">
    <property type="entry name" value="C3H4 TYPE ZINC FINGER PROTEIN"/>
    <property type="match status" value="1"/>
</dbReference>
<feature type="compositionally biased region" description="Polar residues" evidence="5">
    <location>
        <begin position="415"/>
        <end position="426"/>
    </location>
</feature>
<proteinExistence type="predicted"/>
<feature type="compositionally biased region" description="Polar residues" evidence="5">
    <location>
        <begin position="69"/>
        <end position="84"/>
    </location>
</feature>
<dbReference type="RefSeq" id="XP_056855751.1">
    <property type="nucleotide sequence ID" value="XM_056999771.1"/>
</dbReference>
<dbReference type="InterPro" id="IPR001841">
    <property type="entry name" value="Znf_RING"/>
</dbReference>
<dbReference type="KEGG" id="rsz:108839106"/>
<dbReference type="SMART" id="SM00744">
    <property type="entry name" value="RINGv"/>
    <property type="match status" value="1"/>
</dbReference>
<evidence type="ECO:0000256" key="5">
    <source>
        <dbReference type="SAM" id="MobiDB-lite"/>
    </source>
</evidence>
<protein>
    <submittedName>
        <fullName evidence="9">E3 ubiquitin-protein ligase At1g12760</fullName>
    </submittedName>
</protein>
<feature type="region of interest" description="Disordered" evidence="5">
    <location>
        <begin position="323"/>
        <end position="345"/>
    </location>
</feature>
<evidence type="ECO:0000256" key="6">
    <source>
        <dbReference type="SAM" id="Phobius"/>
    </source>
</evidence>
<dbReference type="PROSITE" id="PS50089">
    <property type="entry name" value="ZF_RING_2"/>
    <property type="match status" value="1"/>
</dbReference>
<evidence type="ECO:0000256" key="2">
    <source>
        <dbReference type="ARBA" id="ARBA00022771"/>
    </source>
</evidence>
<sequence length="450" mass="49460">MGVSLLNQQHRKAQTFSSTFMERSSSSSSDPQTPNHHHIIDIPSSSSHDRISNVLEPLQHDNDDDVERPSTTAPPMTVPQPATVSSSSSSMRSNPTRNNRRRRSPLNSGLWISIELFLTLGQIVAAIVVLCLSKHEHPRAPLFAWIVGYACGCVATLPLLYWRYYHSNQASEQESGQHRPNLNVAAGPFAFSISRTAEGDGRQSSNTPSRSRYHGFISAARLKVIVEYFKMALDCFFAVWFVVGNVWIFGGHSSAAEAPNLYRLCLVFLTFSCIGYAMPFILCTTICCCLPCIISILGYREDLTQPRGATPESINALPTHKFKLKKSRSSGGDDNGSSTGEGGVVAAGTDNERAISGEDAVCCICLARYANNEELRELPCSHFFHKECVDKWLKINASCPLCKSEVGEKNSDLTSQGVLNSLSSGENDNNQQQQQRNEHRVDNGLANSVI</sequence>
<dbReference type="SUPFAM" id="SSF57850">
    <property type="entry name" value="RING/U-box"/>
    <property type="match status" value="1"/>
</dbReference>
<evidence type="ECO:0000256" key="4">
    <source>
        <dbReference type="PROSITE-ProRule" id="PRU00175"/>
    </source>
</evidence>
<feature type="compositionally biased region" description="Polar residues" evidence="5">
    <location>
        <begin position="1"/>
        <end position="23"/>
    </location>
</feature>
<dbReference type="AlphaFoldDB" id="A0A9W3CVV9"/>
<organism evidence="8 9">
    <name type="scientific">Raphanus sativus</name>
    <name type="common">Radish</name>
    <name type="synonym">Raphanus raphanistrum var. sativus</name>
    <dbReference type="NCBI Taxonomy" id="3726"/>
    <lineage>
        <taxon>Eukaryota</taxon>
        <taxon>Viridiplantae</taxon>
        <taxon>Streptophyta</taxon>
        <taxon>Embryophyta</taxon>
        <taxon>Tracheophyta</taxon>
        <taxon>Spermatophyta</taxon>
        <taxon>Magnoliopsida</taxon>
        <taxon>eudicotyledons</taxon>
        <taxon>Gunneridae</taxon>
        <taxon>Pentapetalae</taxon>
        <taxon>rosids</taxon>
        <taxon>malvids</taxon>
        <taxon>Brassicales</taxon>
        <taxon>Brassicaceae</taxon>
        <taxon>Brassiceae</taxon>
        <taxon>Raphanus</taxon>
    </lineage>
</organism>
<feature type="compositionally biased region" description="Low complexity" evidence="5">
    <location>
        <begin position="329"/>
        <end position="338"/>
    </location>
</feature>
<gene>
    <name evidence="9" type="primary">LOC108839106</name>
</gene>
<accession>A0A9W3CVV9</accession>
<dbReference type="Proteomes" id="UP000504610">
    <property type="component" value="Unplaced"/>
</dbReference>
<name>A0A9W3CVV9_RAPSA</name>
<feature type="region of interest" description="Disordered" evidence="5">
    <location>
        <begin position="1"/>
        <end position="104"/>
    </location>
</feature>
<keyword evidence="6" id="KW-0812">Transmembrane</keyword>
<keyword evidence="8" id="KW-1185">Reference proteome</keyword>
<dbReference type="CDD" id="cd16461">
    <property type="entry name" value="RING-H2_EL5-like"/>
    <property type="match status" value="1"/>
</dbReference>
<dbReference type="PANTHER" id="PTHR46225:SF2">
    <property type="entry name" value="C3H4 TYPE ZINC FINGER PROTEIN"/>
    <property type="match status" value="1"/>
</dbReference>
<evidence type="ECO:0000259" key="7">
    <source>
        <dbReference type="PROSITE" id="PS50089"/>
    </source>
</evidence>
<keyword evidence="3" id="KW-0862">Zinc</keyword>
<keyword evidence="6" id="KW-0472">Membrane</keyword>
<feature type="transmembrane region" description="Helical" evidence="6">
    <location>
        <begin position="261"/>
        <end position="294"/>
    </location>
</feature>
<keyword evidence="1" id="KW-0479">Metal-binding</keyword>
<keyword evidence="2 4" id="KW-0863">Zinc-finger</keyword>
<evidence type="ECO:0000313" key="8">
    <source>
        <dbReference type="Proteomes" id="UP000504610"/>
    </source>
</evidence>
<evidence type="ECO:0000256" key="3">
    <source>
        <dbReference type="ARBA" id="ARBA00022833"/>
    </source>
</evidence>
<dbReference type="InterPro" id="IPR011016">
    <property type="entry name" value="Znf_RING-CH"/>
</dbReference>
<feature type="domain" description="RING-type" evidence="7">
    <location>
        <begin position="362"/>
        <end position="403"/>
    </location>
</feature>
<dbReference type="GeneID" id="108839106"/>
<reference evidence="9" key="1">
    <citation type="submission" date="2025-08" db="UniProtKB">
        <authorList>
            <consortium name="RefSeq"/>
        </authorList>
    </citation>
    <scope>IDENTIFICATION</scope>
    <source>
        <tissue evidence="9">Leaf</tissue>
    </source>
</reference>
<dbReference type="Pfam" id="PF13639">
    <property type="entry name" value="zf-RING_2"/>
    <property type="match status" value="1"/>
</dbReference>
<dbReference type="OrthoDB" id="9984778at2759"/>
<feature type="transmembrane region" description="Helical" evidence="6">
    <location>
        <begin position="231"/>
        <end position="249"/>
    </location>
</feature>
<dbReference type="SMART" id="SM00184">
    <property type="entry name" value="RING"/>
    <property type="match status" value="1"/>
</dbReference>
<dbReference type="FunFam" id="3.30.40.10:FF:000348">
    <property type="entry name" value="E3 ubiquitin-protein ligase"/>
    <property type="match status" value="1"/>
</dbReference>
<feature type="region of interest" description="Disordered" evidence="5">
    <location>
        <begin position="415"/>
        <end position="450"/>
    </location>
</feature>
<keyword evidence="6" id="KW-1133">Transmembrane helix</keyword>
<dbReference type="GO" id="GO:0008270">
    <property type="term" value="F:zinc ion binding"/>
    <property type="evidence" value="ECO:0007669"/>
    <property type="project" value="UniProtKB-KW"/>
</dbReference>
<evidence type="ECO:0000256" key="1">
    <source>
        <dbReference type="ARBA" id="ARBA00022723"/>
    </source>
</evidence>
<feature type="transmembrane region" description="Helical" evidence="6">
    <location>
        <begin position="142"/>
        <end position="162"/>
    </location>
</feature>
<dbReference type="Gene3D" id="3.30.40.10">
    <property type="entry name" value="Zinc/RING finger domain, C3HC4 (zinc finger)"/>
    <property type="match status" value="1"/>
</dbReference>
<feature type="compositionally biased region" description="Low complexity" evidence="5">
    <location>
        <begin position="85"/>
        <end position="97"/>
    </location>
</feature>